<feature type="signal peptide" evidence="1">
    <location>
        <begin position="1"/>
        <end position="18"/>
    </location>
</feature>
<reference evidence="3" key="1">
    <citation type="submission" date="2018-02" db="EMBL/GenBank/DDBJ databases">
        <authorList>
            <person name="Hausmann B."/>
        </authorList>
    </citation>
    <scope>NUCLEOTIDE SEQUENCE [LARGE SCALE GENOMIC DNA]</scope>
    <source>
        <strain evidence="3">Peat soil MAG SbA1</strain>
    </source>
</reference>
<evidence type="ECO:0000313" key="2">
    <source>
        <dbReference type="EMBL" id="SPF37953.1"/>
    </source>
</evidence>
<proteinExistence type="predicted"/>
<organism evidence="2 3">
    <name type="scientific">Candidatus Sulfotelmatobacter kueseliae</name>
    <dbReference type="NCBI Taxonomy" id="2042962"/>
    <lineage>
        <taxon>Bacteria</taxon>
        <taxon>Pseudomonadati</taxon>
        <taxon>Acidobacteriota</taxon>
        <taxon>Terriglobia</taxon>
        <taxon>Terriglobales</taxon>
        <taxon>Candidatus Korobacteraceae</taxon>
        <taxon>Candidatus Sulfotelmatobacter</taxon>
    </lineage>
</organism>
<name>A0A2U3KE87_9BACT</name>
<accession>A0A2U3KE87</accession>
<dbReference type="EMBL" id="OMOD01000101">
    <property type="protein sequence ID" value="SPF37953.1"/>
    <property type="molecule type" value="Genomic_DNA"/>
</dbReference>
<protein>
    <submittedName>
        <fullName evidence="2">Uncharacterized protein</fullName>
    </submittedName>
</protein>
<sequence>MKTTLVVLFITCSALAWGQNPGTLSSQPVVGQIPDHPQHASLHDMAPEQSLVGGSSYTYAQGERPLWEFGPVSEPVPLGDVARAYRKQKLTAKKAEIVFEKQGS</sequence>
<gene>
    <name evidence="2" type="ORF">SBA1_190079</name>
</gene>
<feature type="chain" id="PRO_5015768346" evidence="1">
    <location>
        <begin position="19"/>
        <end position="104"/>
    </location>
</feature>
<evidence type="ECO:0000256" key="1">
    <source>
        <dbReference type="SAM" id="SignalP"/>
    </source>
</evidence>
<dbReference type="Proteomes" id="UP000238701">
    <property type="component" value="Unassembled WGS sequence"/>
</dbReference>
<dbReference type="AlphaFoldDB" id="A0A2U3KE87"/>
<evidence type="ECO:0000313" key="3">
    <source>
        <dbReference type="Proteomes" id="UP000238701"/>
    </source>
</evidence>
<keyword evidence="1" id="KW-0732">Signal</keyword>